<feature type="compositionally biased region" description="Low complexity" evidence="1">
    <location>
        <begin position="293"/>
        <end position="308"/>
    </location>
</feature>
<proteinExistence type="predicted"/>
<dbReference type="PANTHER" id="PTHR22708">
    <property type="entry name" value="LEUCINE-RICH REPEAT-CONTAINING PROTEIN 56"/>
    <property type="match status" value="1"/>
</dbReference>
<feature type="region of interest" description="Disordered" evidence="1">
    <location>
        <begin position="493"/>
        <end position="513"/>
    </location>
</feature>
<evidence type="ECO:0000313" key="2">
    <source>
        <dbReference type="Ensembl" id="ENSCSEP00000012266.1"/>
    </source>
</evidence>
<evidence type="ECO:0000313" key="3">
    <source>
        <dbReference type="Proteomes" id="UP000265120"/>
    </source>
</evidence>
<dbReference type="GeneID" id="103380389"/>
<dbReference type="RefSeq" id="XP_024911703.1">
    <property type="nucleotide sequence ID" value="XM_025055935.1"/>
</dbReference>
<evidence type="ECO:0000256" key="1">
    <source>
        <dbReference type="SAM" id="MobiDB-lite"/>
    </source>
</evidence>
<dbReference type="OrthoDB" id="676979at2759"/>
<dbReference type="Ensembl" id="ENSCSET00000012411.1">
    <property type="protein sequence ID" value="ENSCSEP00000012266.1"/>
    <property type="gene ID" value="ENSCSEG00000007914.1"/>
</dbReference>
<dbReference type="PANTHER" id="PTHR22708:SF0">
    <property type="entry name" value="LEUCINE-RICH REPEAT-CONTAINING PROTEIN 56"/>
    <property type="match status" value="1"/>
</dbReference>
<dbReference type="KEGG" id="csem:103380389"/>
<dbReference type="InParanoid" id="A0A3P8VG86"/>
<name>A0A3P8VG86_CYNSE</name>
<feature type="compositionally biased region" description="Basic and acidic residues" evidence="1">
    <location>
        <begin position="368"/>
        <end position="384"/>
    </location>
</feature>
<dbReference type="Gene3D" id="3.80.10.10">
    <property type="entry name" value="Ribonuclease Inhibitor"/>
    <property type="match status" value="1"/>
</dbReference>
<dbReference type="InterPro" id="IPR001611">
    <property type="entry name" value="Leu-rich_rpt"/>
</dbReference>
<feature type="region of interest" description="Disordered" evidence="1">
    <location>
        <begin position="360"/>
        <end position="384"/>
    </location>
</feature>
<dbReference type="SUPFAM" id="SSF52058">
    <property type="entry name" value="L domain-like"/>
    <property type="match status" value="1"/>
</dbReference>
<dbReference type="InterPro" id="IPR040091">
    <property type="entry name" value="LRRC56"/>
</dbReference>
<sequence length="633" mass="70086">MSCSHTTMIDMVQPASARVLVTELSGSGQINPTPAEKACEDTKTALELCLSPEKLESMCGTWDLSGVTSLEFSINTQENSLGNIGAFLPNLVQLKLNKSVIMSVRELGMSLPHLQVLWMCRCCLCDLDGIFNFTALKELYVAYNHVSDLNHVGMLENLQLLDLEGNDVEDLVQIQYLGLCRKLQTLTLEGNPVCVRPAATAPQTADYKYRAAVRELLPQLCYLDNLSVEEEEEEEEKEDRTICSSIMGTEWDVLRNIIRDCASTLSAAEDSVETVESVGTYSRPSSAWPLDWPLPSTPSTGSRPTSATESASRPGSADSYRVSVDDTSFLTHGAGKILFCGNPVQALRAKHEKLRTAPTKSTFTPRDLPIHVPEHTYDTEEPDVRDRSDVIADLKSWREKHSRRLQAIETERLPQILSIQHSNLAEADDDDDDYNDEDNHGDIESDSNDGEKQHDNLNKTPDLSCPSLSPDLCHREALIPDIAKLSLSPDVRLSPSPPVQAEAVPPSGVPKPHSIRARRLRQSLVHLEQLPNSNKEVCSLKTAATVGDTHLLLPRVCSVTRTNIHIPNLPSASEGSIDSGLDMELPCQHRHPPQLPKLRDKLAMSRPHTARAALQIHQQHHFHWTHSGSSQQH</sequence>
<dbReference type="STRING" id="244447.ENSCSEP00000012266"/>
<feature type="compositionally biased region" description="Acidic residues" evidence="1">
    <location>
        <begin position="426"/>
        <end position="436"/>
    </location>
</feature>
<dbReference type="Proteomes" id="UP000265120">
    <property type="component" value="Chromosome 6"/>
</dbReference>
<feature type="compositionally biased region" description="Basic and acidic residues" evidence="1">
    <location>
        <begin position="437"/>
        <end position="457"/>
    </location>
</feature>
<dbReference type="AlphaFoldDB" id="A0A3P8VG86"/>
<dbReference type="PROSITE" id="PS51450">
    <property type="entry name" value="LRR"/>
    <property type="match status" value="1"/>
</dbReference>
<reference evidence="2" key="2">
    <citation type="submission" date="2025-08" db="UniProtKB">
        <authorList>
            <consortium name="Ensembl"/>
        </authorList>
    </citation>
    <scope>IDENTIFICATION</scope>
</reference>
<dbReference type="RefSeq" id="XP_008310558.1">
    <property type="nucleotide sequence ID" value="XM_008312336.3"/>
</dbReference>
<dbReference type="CTD" id="115399"/>
<dbReference type="InterPro" id="IPR032675">
    <property type="entry name" value="LRR_dom_sf"/>
</dbReference>
<keyword evidence="3" id="KW-1185">Reference proteome</keyword>
<reference evidence="2" key="3">
    <citation type="submission" date="2025-09" db="UniProtKB">
        <authorList>
            <consortium name="Ensembl"/>
        </authorList>
    </citation>
    <scope>IDENTIFICATION</scope>
</reference>
<protein>
    <submittedName>
        <fullName evidence="2">Leucine rich repeat containing 56</fullName>
    </submittedName>
</protein>
<reference evidence="2 3" key="1">
    <citation type="journal article" date="2014" name="Nat. Genet.">
        <title>Whole-genome sequence of a flatfish provides insights into ZW sex chromosome evolution and adaptation to a benthic lifestyle.</title>
        <authorList>
            <person name="Chen S."/>
            <person name="Zhang G."/>
            <person name="Shao C."/>
            <person name="Huang Q."/>
            <person name="Liu G."/>
            <person name="Zhang P."/>
            <person name="Song W."/>
            <person name="An N."/>
            <person name="Chalopin D."/>
            <person name="Volff J.N."/>
            <person name="Hong Y."/>
            <person name="Li Q."/>
            <person name="Sha Z."/>
            <person name="Zhou H."/>
            <person name="Xie M."/>
            <person name="Yu Q."/>
            <person name="Liu Y."/>
            <person name="Xiang H."/>
            <person name="Wang N."/>
            <person name="Wu K."/>
            <person name="Yang C."/>
            <person name="Zhou Q."/>
            <person name="Liao X."/>
            <person name="Yang L."/>
            <person name="Hu Q."/>
            <person name="Zhang J."/>
            <person name="Meng L."/>
            <person name="Jin L."/>
            <person name="Tian Y."/>
            <person name="Lian J."/>
            <person name="Yang J."/>
            <person name="Miao G."/>
            <person name="Liu S."/>
            <person name="Liang Z."/>
            <person name="Yan F."/>
            <person name="Li Y."/>
            <person name="Sun B."/>
            <person name="Zhang H."/>
            <person name="Zhang J."/>
            <person name="Zhu Y."/>
            <person name="Du M."/>
            <person name="Zhao Y."/>
            <person name="Schartl M."/>
            <person name="Tang Q."/>
            <person name="Wang J."/>
        </authorList>
    </citation>
    <scope>NUCLEOTIDE SEQUENCE</scope>
</reference>
<feature type="region of interest" description="Disordered" evidence="1">
    <location>
        <begin position="279"/>
        <end position="320"/>
    </location>
</feature>
<dbReference type="OMA" id="CGTHDLS"/>
<feature type="region of interest" description="Disordered" evidence="1">
    <location>
        <begin position="425"/>
        <end position="463"/>
    </location>
</feature>
<accession>A0A3P8VG86</accession>
<dbReference type="GeneTree" id="ENSGT00390000001545"/>
<organism evidence="2 3">
    <name type="scientific">Cynoglossus semilaevis</name>
    <name type="common">Tongue sole</name>
    <dbReference type="NCBI Taxonomy" id="244447"/>
    <lineage>
        <taxon>Eukaryota</taxon>
        <taxon>Metazoa</taxon>
        <taxon>Chordata</taxon>
        <taxon>Craniata</taxon>
        <taxon>Vertebrata</taxon>
        <taxon>Euteleostomi</taxon>
        <taxon>Actinopterygii</taxon>
        <taxon>Neopterygii</taxon>
        <taxon>Teleostei</taxon>
        <taxon>Neoteleostei</taxon>
        <taxon>Acanthomorphata</taxon>
        <taxon>Carangaria</taxon>
        <taxon>Pleuronectiformes</taxon>
        <taxon>Pleuronectoidei</taxon>
        <taxon>Cynoglossidae</taxon>
        <taxon>Cynoglossinae</taxon>
        <taxon>Cynoglossus</taxon>
    </lineage>
</organism>